<evidence type="ECO:0000313" key="2">
    <source>
        <dbReference type="EMBL" id="MCP2361980.1"/>
    </source>
</evidence>
<dbReference type="AlphaFoldDB" id="A0A9X2GQ55"/>
<feature type="signal peptide" evidence="1">
    <location>
        <begin position="1"/>
        <end position="25"/>
    </location>
</feature>
<evidence type="ECO:0000313" key="3">
    <source>
        <dbReference type="Proteomes" id="UP001139648"/>
    </source>
</evidence>
<organism evidence="2 3">
    <name type="scientific">Nonomuraea thailandensis</name>
    <dbReference type="NCBI Taxonomy" id="1188745"/>
    <lineage>
        <taxon>Bacteria</taxon>
        <taxon>Bacillati</taxon>
        <taxon>Actinomycetota</taxon>
        <taxon>Actinomycetes</taxon>
        <taxon>Streptosporangiales</taxon>
        <taxon>Streptosporangiaceae</taxon>
        <taxon>Nonomuraea</taxon>
    </lineage>
</organism>
<gene>
    <name evidence="2" type="ORF">HD597_009000</name>
</gene>
<keyword evidence="1" id="KW-0732">Signal</keyword>
<dbReference type="Proteomes" id="UP001139648">
    <property type="component" value="Unassembled WGS sequence"/>
</dbReference>
<sequence>MLKIATVAIAGSGILICSSACSATAAVSQETCTFTWSDVQDRDMLTAVSEAKTLAKGEKWVPAMRVVKSGVAQVTGVKLDKPHAAIASLRTRVGHALVPIGRTYPSEVSRGETSFGGAGRFVLYQVTPRLVDADFVVECDGKRLGSGHATSWQDDDIRGTAQCGVETLDDSRVADEALRMAC</sequence>
<dbReference type="EMBL" id="JAMZEB010000002">
    <property type="protein sequence ID" value="MCP2361980.1"/>
    <property type="molecule type" value="Genomic_DNA"/>
</dbReference>
<protein>
    <submittedName>
        <fullName evidence="2">Uncharacterized protein</fullName>
    </submittedName>
</protein>
<proteinExistence type="predicted"/>
<accession>A0A9X2GQ55</accession>
<evidence type="ECO:0000256" key="1">
    <source>
        <dbReference type="SAM" id="SignalP"/>
    </source>
</evidence>
<keyword evidence="3" id="KW-1185">Reference proteome</keyword>
<name>A0A9X2GQ55_9ACTN</name>
<comment type="caution">
    <text evidence="2">The sequence shown here is derived from an EMBL/GenBank/DDBJ whole genome shotgun (WGS) entry which is preliminary data.</text>
</comment>
<dbReference type="RefSeq" id="WP_253752160.1">
    <property type="nucleotide sequence ID" value="NZ_BAABKA010000027.1"/>
</dbReference>
<feature type="chain" id="PRO_5040868851" evidence="1">
    <location>
        <begin position="26"/>
        <end position="182"/>
    </location>
</feature>
<reference evidence="2" key="1">
    <citation type="submission" date="2022-06" db="EMBL/GenBank/DDBJ databases">
        <title>Sequencing the genomes of 1000 actinobacteria strains.</title>
        <authorList>
            <person name="Klenk H.-P."/>
        </authorList>
    </citation>
    <scope>NUCLEOTIDE SEQUENCE</scope>
    <source>
        <strain evidence="2">DSM 46694</strain>
    </source>
</reference>